<gene>
    <name evidence="1" type="ORF">DFO67_10413</name>
</gene>
<dbReference type="Proteomes" id="UP000294489">
    <property type="component" value="Unassembled WGS sequence"/>
</dbReference>
<evidence type="ECO:0000313" key="1">
    <source>
        <dbReference type="EMBL" id="TDX30758.1"/>
    </source>
</evidence>
<dbReference type="AlphaFoldDB" id="A0A4R8FVC2"/>
<name>A0A4R8FVC2_9GAMM</name>
<protein>
    <submittedName>
        <fullName evidence="1">Uncharacterized protein</fullName>
    </submittedName>
</protein>
<dbReference type="RefSeq" id="WP_134016808.1">
    <property type="nucleotide sequence ID" value="NZ_SOEC01000004.1"/>
</dbReference>
<organism evidence="1 2">
    <name type="scientific">Modicisalibacter xianhensis</name>
    <dbReference type="NCBI Taxonomy" id="442341"/>
    <lineage>
        <taxon>Bacteria</taxon>
        <taxon>Pseudomonadati</taxon>
        <taxon>Pseudomonadota</taxon>
        <taxon>Gammaproteobacteria</taxon>
        <taxon>Oceanospirillales</taxon>
        <taxon>Halomonadaceae</taxon>
        <taxon>Modicisalibacter</taxon>
    </lineage>
</organism>
<dbReference type="EMBL" id="SOEC01000004">
    <property type="protein sequence ID" value="TDX30758.1"/>
    <property type="molecule type" value="Genomic_DNA"/>
</dbReference>
<reference evidence="1 2" key="1">
    <citation type="submission" date="2019-03" db="EMBL/GenBank/DDBJ databases">
        <title>Freshwater and sediment microbial communities from various areas in North America, analyzing microbe dynamics in response to fracking.</title>
        <authorList>
            <person name="Lamendella R."/>
        </authorList>
    </citation>
    <scope>NUCLEOTIDE SEQUENCE [LARGE SCALE GENOMIC DNA]</scope>
    <source>
        <strain evidence="1 2">6_TX</strain>
    </source>
</reference>
<comment type="caution">
    <text evidence="1">The sequence shown here is derived from an EMBL/GenBank/DDBJ whole genome shotgun (WGS) entry which is preliminary data.</text>
</comment>
<dbReference type="OrthoDB" id="5438497at2"/>
<accession>A0A4R8FVC2</accession>
<proteinExistence type="predicted"/>
<sequence>MAKNTSRTSILQPSFSGGELAPSLQGRVDLARYQISLRTCRNFTVLPYGGVANRAGFRYVAAAKYADRKCRLIPFSFNAQQTYVIELGHQYARFHRDGAQLVTGGAPVEVSTPWTEDELFQIKYVQSADVLTLLHPDHKPRELRRTSDTSFSLATFKNELGPFQDQNTNESITITASAVTGSVTLTASSGIFKAEHVGTLIRLRQVDMGDINAWQNRAQVKVGDLRYVDERVYEAVALAGTASDTLTGDITPAHTEGAQWDGPRVPVQGITEKLGVKWQYLNSGEGVVEITGITNSTTVTGTVRQRLPSTIVSGNTYRWSLAAWDSVRGYPQTGTYHQQRLVLAGSKSDPQTFWMSETGIFNGFKTNFPLEADDAISFTLASRQINEIRHLTPLGQLLALTSGAEWVIEAGQEGLTPDGISAKPQNYRGVSDVPPLLIGSSAIYVQARGAIVRDLTYSFELDGYTGDDLTVFSNHLFRGYSVVDWAYAQEPDSLVWAVRDDGALLSMTYVREQQVVAWSHHDTDGTFESVATIAEGSEDALYAVVKRTINGSTVRYVERLASRQFEAVEDYFGVDSGLTYDGRNASATTLTLSGDTEWTTKESLTLTASASTFTADQVGRRYRLYGGDDFADLEVSAFTSATEVTVKPVRIVPTDVRDVATADWALMATTLTGLDHLEGKEVSILADGNVATPTTVASGSITLANPAAVAHVGLPYESDVETLPISSTGETIRDNAKTVVAVGLVLHRSRGVFAARSRAGWEKDDLTELKQRDDEDWAEATNLLTGYARLTIPTGWDRDGRVFIRQADPLPLTILAIIPEVQIGGKA</sequence>
<evidence type="ECO:0000313" key="2">
    <source>
        <dbReference type="Proteomes" id="UP000294489"/>
    </source>
</evidence>